<accession>A0A2T1HV22</accession>
<evidence type="ECO:0000313" key="3">
    <source>
        <dbReference type="Proteomes" id="UP000239772"/>
    </source>
</evidence>
<organism evidence="2 3">
    <name type="scientific">Alsobacter soli</name>
    <dbReference type="NCBI Taxonomy" id="2109933"/>
    <lineage>
        <taxon>Bacteria</taxon>
        <taxon>Pseudomonadati</taxon>
        <taxon>Pseudomonadota</taxon>
        <taxon>Alphaproteobacteria</taxon>
        <taxon>Hyphomicrobiales</taxon>
        <taxon>Alsobacteraceae</taxon>
        <taxon>Alsobacter</taxon>
    </lineage>
</organism>
<sequence>MLRAAAALLGLGLLLAAGVLALTGWRHGRAALGPVLAGAAVAFAAFLWVDCRQCHAGALYVGALMALPFFVVGWVTLLLDPHGVARGPHLAIALASLFTLAWAALITVTATFGGACPCRALGWGDPVVPLRAVGTDRLVGPVLVLASLVTLALARRAARRRHPSS</sequence>
<feature type="transmembrane region" description="Helical" evidence="1">
    <location>
        <begin position="31"/>
        <end position="49"/>
    </location>
</feature>
<keyword evidence="1" id="KW-1133">Transmembrane helix</keyword>
<name>A0A2T1HV22_9HYPH</name>
<dbReference type="AlphaFoldDB" id="A0A2T1HV22"/>
<gene>
    <name evidence="2" type="ORF">SLNSH_07860</name>
</gene>
<evidence type="ECO:0000313" key="2">
    <source>
        <dbReference type="EMBL" id="PSC05497.1"/>
    </source>
</evidence>
<keyword evidence="1" id="KW-0812">Transmembrane</keyword>
<dbReference type="EMBL" id="PVZS01000007">
    <property type="protein sequence ID" value="PSC05497.1"/>
    <property type="molecule type" value="Genomic_DNA"/>
</dbReference>
<keyword evidence="1" id="KW-0472">Membrane</keyword>
<dbReference type="Proteomes" id="UP000239772">
    <property type="component" value="Unassembled WGS sequence"/>
</dbReference>
<dbReference type="RefSeq" id="WP_106336134.1">
    <property type="nucleotide sequence ID" value="NZ_PVZS01000007.1"/>
</dbReference>
<feature type="transmembrane region" description="Helical" evidence="1">
    <location>
        <begin position="56"/>
        <end position="79"/>
    </location>
</feature>
<keyword evidence="3" id="KW-1185">Reference proteome</keyword>
<reference evidence="3" key="1">
    <citation type="submission" date="2018-03" db="EMBL/GenBank/DDBJ databases">
        <authorList>
            <person name="Sun L."/>
            <person name="Liu H."/>
            <person name="Chen W."/>
            <person name="Huang K."/>
            <person name="Liu W."/>
            <person name="Gao X."/>
        </authorList>
    </citation>
    <scope>NUCLEOTIDE SEQUENCE [LARGE SCALE GENOMIC DNA]</scope>
    <source>
        <strain evidence="3">SH9</strain>
    </source>
</reference>
<dbReference type="OrthoDB" id="9912826at2"/>
<proteinExistence type="predicted"/>
<feature type="transmembrane region" description="Helical" evidence="1">
    <location>
        <begin position="91"/>
        <end position="117"/>
    </location>
</feature>
<protein>
    <submittedName>
        <fullName evidence="2">Uncharacterized protein</fullName>
    </submittedName>
</protein>
<evidence type="ECO:0000256" key="1">
    <source>
        <dbReference type="SAM" id="Phobius"/>
    </source>
</evidence>
<comment type="caution">
    <text evidence="2">The sequence shown here is derived from an EMBL/GenBank/DDBJ whole genome shotgun (WGS) entry which is preliminary data.</text>
</comment>